<organism evidence="3">
    <name type="scientific">Hyacinthus orientalis</name>
    <name type="common">Common hyacinth</name>
    <dbReference type="NCBI Taxonomy" id="82025"/>
    <lineage>
        <taxon>Eukaryota</taxon>
        <taxon>Viridiplantae</taxon>
        <taxon>Streptophyta</taxon>
        <taxon>Embryophyta</taxon>
        <taxon>Tracheophyta</taxon>
        <taxon>Spermatophyta</taxon>
        <taxon>Magnoliopsida</taxon>
        <taxon>Liliopsida</taxon>
        <taxon>Asparagales</taxon>
        <taxon>Hyacinthaceae</taxon>
        <taxon>Hyacinthoideae</taxon>
        <taxon>Hyacintheae</taxon>
        <taxon>Hyacinthus</taxon>
    </lineage>
</organism>
<dbReference type="SUPFAM" id="SSF51101">
    <property type="entry name" value="Mannose-binding lectins"/>
    <property type="match status" value="1"/>
</dbReference>
<accession>Q5YJS1</accession>
<dbReference type="CDD" id="cd09612">
    <property type="entry name" value="Jacalin"/>
    <property type="match status" value="1"/>
</dbReference>
<dbReference type="PROSITE" id="PS51752">
    <property type="entry name" value="JACALIN_LECTIN"/>
    <property type="match status" value="1"/>
</dbReference>
<evidence type="ECO:0000256" key="1">
    <source>
        <dbReference type="ARBA" id="ARBA00022734"/>
    </source>
</evidence>
<dbReference type="PANTHER" id="PTHR46506">
    <property type="entry name" value="OS05G0143600 PROTEIN"/>
    <property type="match status" value="1"/>
</dbReference>
<dbReference type="AlphaFoldDB" id="Q5YJS1"/>
<evidence type="ECO:0000313" key="3">
    <source>
        <dbReference type="EMBL" id="AAS20963.1"/>
    </source>
</evidence>
<name>Q5YJS1_HYAOR</name>
<sequence length="161" mass="17521">GTIRSLELLQAWHKLGEKISILGPWGGESGQAWALGPFHDTPFRLLKITVWYGNAVDGLQFQYELGGDGVIIDSPLYGKNMGTSAEIPLVDDELTVIRVGPGVGPDIIAALTFFTNNGLFYGPYLRERGKKLKVELNGSIAGFFGHASNHVYGLGIYMKPK</sequence>
<keyword evidence="1" id="KW-0430">Lectin</keyword>
<dbReference type="InterPro" id="IPR033734">
    <property type="entry name" value="Jacalin-like_lectin_dom_plant"/>
</dbReference>
<proteinExistence type="evidence at transcript level"/>
<dbReference type="SMART" id="SM00915">
    <property type="entry name" value="Jacalin"/>
    <property type="match status" value="1"/>
</dbReference>
<dbReference type="Pfam" id="PF01419">
    <property type="entry name" value="Jacalin"/>
    <property type="match status" value="1"/>
</dbReference>
<feature type="domain" description="Jacalin-type lectin" evidence="2">
    <location>
        <begin position="19"/>
        <end position="160"/>
    </location>
</feature>
<dbReference type="InterPro" id="IPR036404">
    <property type="entry name" value="Jacalin-like_lectin_dom_sf"/>
</dbReference>
<evidence type="ECO:0000259" key="2">
    <source>
        <dbReference type="PROSITE" id="PS51752"/>
    </source>
</evidence>
<dbReference type="EMBL" id="AY389702">
    <property type="protein sequence ID" value="AAS20963.1"/>
    <property type="molecule type" value="mRNA"/>
</dbReference>
<reference evidence="3" key="1">
    <citation type="submission" date="2003-09" db="EMBL/GenBank/DDBJ databases">
        <title>Hyacinthus orientalis protein mRNA, expressing during the regeneration of floral buds in vitro.</title>
        <authorList>
            <person name="Fan J.H."/>
            <person name="Ma Y."/>
            <person name="Zhang X.S."/>
        </authorList>
    </citation>
    <scope>NUCLEOTIDE SEQUENCE</scope>
    <source>
        <tissue evidence="3">Regenerated floral bud</tissue>
    </source>
</reference>
<dbReference type="InterPro" id="IPR001229">
    <property type="entry name" value="Jacalin-like_lectin_dom"/>
</dbReference>
<dbReference type="GO" id="GO:0030246">
    <property type="term" value="F:carbohydrate binding"/>
    <property type="evidence" value="ECO:0007669"/>
    <property type="project" value="UniProtKB-KW"/>
</dbReference>
<protein>
    <submittedName>
        <fullName evidence="3">OSJNBa0016N04.20-like protein</fullName>
    </submittedName>
</protein>
<feature type="non-terminal residue" evidence="3">
    <location>
        <position position="1"/>
    </location>
</feature>
<dbReference type="Gene3D" id="2.100.10.30">
    <property type="entry name" value="Jacalin-like lectin domain"/>
    <property type="match status" value="1"/>
</dbReference>